<sequence>MRRAFLCGEDQLTGQSFEHRRQWVVDRLTELAAVDNLKVATGNDHHMVIH</sequence>
<organism evidence="1 2">
    <name type="scientific">Spartinivicinus poritis</name>
    <dbReference type="NCBI Taxonomy" id="2994640"/>
    <lineage>
        <taxon>Bacteria</taxon>
        <taxon>Pseudomonadati</taxon>
        <taxon>Pseudomonadota</taxon>
        <taxon>Gammaproteobacteria</taxon>
        <taxon>Oceanospirillales</taxon>
        <taxon>Zooshikellaceae</taxon>
        <taxon>Spartinivicinus</taxon>
    </lineage>
</organism>
<proteinExistence type="predicted"/>
<dbReference type="RefSeq" id="WP_274688100.1">
    <property type="nucleotide sequence ID" value="NZ_JAPMOU010000006.1"/>
</dbReference>
<gene>
    <name evidence="1" type="ORF">ORQ98_07140</name>
</gene>
<comment type="caution">
    <text evidence="1">The sequence shown here is derived from an EMBL/GenBank/DDBJ whole genome shotgun (WGS) entry which is preliminary data.</text>
</comment>
<dbReference type="EMBL" id="JAPMOU010000006">
    <property type="protein sequence ID" value="MDE1461739.1"/>
    <property type="molecule type" value="Genomic_DNA"/>
</dbReference>
<name>A0ABT5U5V4_9GAMM</name>
<reference evidence="1 2" key="1">
    <citation type="submission" date="2022-11" db="EMBL/GenBank/DDBJ databases">
        <title>Spartinivicinus poritis sp. nov., isolated from scleractinian coral Porites lutea.</title>
        <authorList>
            <person name="Zhang G."/>
            <person name="Cai L."/>
            <person name="Wei Q."/>
        </authorList>
    </citation>
    <scope>NUCLEOTIDE SEQUENCE [LARGE SCALE GENOMIC DNA]</scope>
    <source>
        <strain evidence="1 2">A2-2</strain>
    </source>
</reference>
<keyword evidence="2" id="KW-1185">Reference proteome</keyword>
<evidence type="ECO:0000313" key="2">
    <source>
        <dbReference type="Proteomes" id="UP001528823"/>
    </source>
</evidence>
<evidence type="ECO:0000313" key="1">
    <source>
        <dbReference type="EMBL" id="MDE1461739.1"/>
    </source>
</evidence>
<dbReference type="Proteomes" id="UP001528823">
    <property type="component" value="Unassembled WGS sequence"/>
</dbReference>
<protein>
    <submittedName>
        <fullName evidence="1">Uncharacterized protein</fullName>
    </submittedName>
</protein>
<accession>A0ABT5U5V4</accession>